<evidence type="ECO:0000313" key="2">
    <source>
        <dbReference type="Proteomes" id="UP000018559"/>
    </source>
</evidence>
<reference evidence="1 2" key="1">
    <citation type="journal article" date="2014" name="Genome Announc.">
        <title>The Genome of the Predominant Equine Lactobacillus Species, Lactobacillus equi, Is Reflective of Its Lifestyle Adaptations to an Herbivorous Host.</title>
        <authorList>
            <person name="O'Donnell M.M."/>
            <person name="Harris H.M."/>
            <person name="O'Toole P.W."/>
            <person name="Ross R.P."/>
        </authorList>
    </citation>
    <scope>NUCLEOTIDE SEQUENCE [LARGE SCALE GENOMIC DNA]</scope>
    <source>
        <strain evidence="1 2">DPC 6820</strain>
    </source>
</reference>
<dbReference type="RefSeq" id="WP_023859923.1">
    <property type="nucleotide sequence ID" value="NZ_AWWH01000146.1"/>
</dbReference>
<protein>
    <recommendedName>
        <fullName evidence="3">Phage protein</fullName>
    </recommendedName>
</protein>
<proteinExistence type="predicted"/>
<organism evidence="1 2">
    <name type="scientific">Ligilactobacillus equi DPC 6820</name>
    <dbReference type="NCBI Taxonomy" id="1392007"/>
    <lineage>
        <taxon>Bacteria</taxon>
        <taxon>Bacillati</taxon>
        <taxon>Bacillota</taxon>
        <taxon>Bacilli</taxon>
        <taxon>Lactobacillales</taxon>
        <taxon>Lactobacillaceae</taxon>
        <taxon>Ligilactobacillus</taxon>
    </lineage>
</organism>
<sequence>MQDALSEIYNVLMADQMIEQAVLNNGKHAIHYYQEPAGTLPKTLILIRPYQPPEPTKSMSNEAVQQEVIVQIDVQSVDRMTCKMLQAKVEEDLRTLGFLKLNGQGLDEYFAETKHFVDARRYRLTTKLYETRY</sequence>
<gene>
    <name evidence="1" type="ORF">LEQ_2213c</name>
</gene>
<dbReference type="Proteomes" id="UP000018559">
    <property type="component" value="Unassembled WGS sequence"/>
</dbReference>
<evidence type="ECO:0000313" key="1">
    <source>
        <dbReference type="EMBL" id="ETA73858.1"/>
    </source>
</evidence>
<dbReference type="EMBL" id="AWWH01000146">
    <property type="protein sequence ID" value="ETA73858.1"/>
    <property type="molecule type" value="Genomic_DNA"/>
</dbReference>
<accession>V7HXE2</accession>
<comment type="caution">
    <text evidence="1">The sequence shown here is derived from an EMBL/GenBank/DDBJ whole genome shotgun (WGS) entry which is preliminary data.</text>
</comment>
<keyword evidence="2" id="KW-1185">Reference proteome</keyword>
<dbReference type="AlphaFoldDB" id="V7HXE2"/>
<name>V7HXE2_9LACO</name>
<evidence type="ECO:0008006" key="3">
    <source>
        <dbReference type="Google" id="ProtNLM"/>
    </source>
</evidence>